<accession>A0A448ZXN7</accession>
<dbReference type="SUPFAM" id="SSF50249">
    <property type="entry name" value="Nucleic acid-binding proteins"/>
    <property type="match status" value="1"/>
</dbReference>
<dbReference type="OrthoDB" id="398273at2"/>
<feature type="domain" description="S1 motif" evidence="1">
    <location>
        <begin position="12"/>
        <end position="80"/>
    </location>
</feature>
<reference evidence="2 3" key="1">
    <citation type="submission" date="2019-01" db="EMBL/GenBank/DDBJ databases">
        <authorList>
            <consortium name="Pathogen Informatics"/>
        </authorList>
    </citation>
    <scope>NUCLEOTIDE SEQUENCE [LARGE SCALE GENOMIC DNA]</scope>
    <source>
        <strain evidence="2 3">NCTC10112</strain>
    </source>
</reference>
<keyword evidence="2" id="KW-0687">Ribonucleoprotein</keyword>
<gene>
    <name evidence="2" type="primary">rpsA</name>
    <name evidence="2" type="ORF">NCTC10112_00460</name>
</gene>
<dbReference type="GO" id="GO:0005840">
    <property type="term" value="C:ribosome"/>
    <property type="evidence" value="ECO:0007669"/>
    <property type="project" value="UniProtKB-KW"/>
</dbReference>
<evidence type="ECO:0000259" key="1">
    <source>
        <dbReference type="PROSITE" id="PS50126"/>
    </source>
</evidence>
<dbReference type="SMART" id="SM00316">
    <property type="entry name" value="S1"/>
    <property type="match status" value="1"/>
</dbReference>
<dbReference type="PROSITE" id="PS50126">
    <property type="entry name" value="S1"/>
    <property type="match status" value="1"/>
</dbReference>
<dbReference type="AlphaFoldDB" id="A0A448ZXN7"/>
<dbReference type="Pfam" id="PF00575">
    <property type="entry name" value="S1"/>
    <property type="match status" value="1"/>
</dbReference>
<proteinExistence type="predicted"/>
<protein>
    <submittedName>
        <fullName evidence="2">30S ribosomal protein s1</fullName>
    </submittedName>
</protein>
<dbReference type="KEGG" id="mob:NCTC10112_00460"/>
<evidence type="ECO:0000313" key="2">
    <source>
        <dbReference type="EMBL" id="VEU55873.1"/>
    </source>
</evidence>
<sequence length="118" mass="13924">MIWTNDEEFEIGQIIKVKVTKIWKNVIYLTTKNNNRCFLNINEVSDYYIKDIKNMFKIGSIKEVVIIDIMATGELVVSFKRIHPKELKNPFEFKLDSDKDNNFEALLDFVNKGIRYGK</sequence>
<dbReference type="Proteomes" id="UP000290482">
    <property type="component" value="Chromosome"/>
</dbReference>
<dbReference type="EMBL" id="LR214940">
    <property type="protein sequence ID" value="VEU55873.1"/>
    <property type="molecule type" value="Genomic_DNA"/>
</dbReference>
<keyword evidence="2" id="KW-0689">Ribosomal protein</keyword>
<dbReference type="RefSeq" id="WP_022935835.1">
    <property type="nucleotide sequence ID" value="NZ_LR214940.1"/>
</dbReference>
<dbReference type="GO" id="GO:0003676">
    <property type="term" value="F:nucleic acid binding"/>
    <property type="evidence" value="ECO:0007669"/>
    <property type="project" value="InterPro"/>
</dbReference>
<keyword evidence="3" id="KW-1185">Reference proteome</keyword>
<dbReference type="InterPro" id="IPR003029">
    <property type="entry name" value="S1_domain"/>
</dbReference>
<evidence type="ECO:0000313" key="3">
    <source>
        <dbReference type="Proteomes" id="UP000290482"/>
    </source>
</evidence>
<organism evidence="2 3">
    <name type="scientific">Metamycoplasma orale</name>
    <name type="common">Mycoplasma orale</name>
    <dbReference type="NCBI Taxonomy" id="2121"/>
    <lineage>
        <taxon>Bacteria</taxon>
        <taxon>Bacillati</taxon>
        <taxon>Mycoplasmatota</taxon>
        <taxon>Mycoplasmoidales</taxon>
        <taxon>Metamycoplasmataceae</taxon>
        <taxon>Metamycoplasma</taxon>
    </lineage>
</organism>
<dbReference type="InterPro" id="IPR012340">
    <property type="entry name" value="NA-bd_OB-fold"/>
</dbReference>
<name>A0A448ZXN7_METOS</name>
<dbReference type="Gene3D" id="2.40.50.140">
    <property type="entry name" value="Nucleic acid-binding proteins"/>
    <property type="match status" value="1"/>
</dbReference>